<dbReference type="EMBL" id="JAYMYS010000006">
    <property type="protein sequence ID" value="KAK7388981.1"/>
    <property type="molecule type" value="Genomic_DNA"/>
</dbReference>
<feature type="domain" description="Homeobox" evidence="13">
    <location>
        <begin position="29"/>
        <end position="89"/>
    </location>
</feature>
<dbReference type="InterPro" id="IPR017970">
    <property type="entry name" value="Homeobox_CS"/>
</dbReference>
<evidence type="ECO:0000256" key="10">
    <source>
        <dbReference type="RuleBase" id="RU369038"/>
    </source>
</evidence>
<dbReference type="PROSITE" id="PS50071">
    <property type="entry name" value="HOMEOBOX_2"/>
    <property type="match status" value="1"/>
</dbReference>
<dbReference type="Gene3D" id="1.10.10.60">
    <property type="entry name" value="Homeodomain-like"/>
    <property type="match status" value="1"/>
</dbReference>
<evidence type="ECO:0000256" key="11">
    <source>
        <dbReference type="SAM" id="Coils"/>
    </source>
</evidence>
<keyword evidence="6 8" id="KW-0539">Nucleus</keyword>
<dbReference type="GO" id="GO:0000981">
    <property type="term" value="F:DNA-binding transcription factor activity, RNA polymerase II-specific"/>
    <property type="evidence" value="ECO:0007669"/>
    <property type="project" value="UniProtKB-UniRule"/>
</dbReference>
<evidence type="ECO:0000256" key="3">
    <source>
        <dbReference type="ARBA" id="ARBA00023125"/>
    </source>
</evidence>
<proteinExistence type="inferred from homology"/>
<feature type="compositionally biased region" description="Basic and acidic residues" evidence="12">
    <location>
        <begin position="179"/>
        <end position="194"/>
    </location>
</feature>
<evidence type="ECO:0000259" key="13">
    <source>
        <dbReference type="PROSITE" id="PS50071"/>
    </source>
</evidence>
<dbReference type="SUPFAM" id="SSF46689">
    <property type="entry name" value="Homeodomain-like"/>
    <property type="match status" value="1"/>
</dbReference>
<evidence type="ECO:0000256" key="7">
    <source>
        <dbReference type="ARBA" id="ARBA00025748"/>
    </source>
</evidence>
<feature type="coiled-coil region" evidence="11">
    <location>
        <begin position="102"/>
        <end position="129"/>
    </location>
</feature>
<dbReference type="Pfam" id="PF00046">
    <property type="entry name" value="Homeodomain"/>
    <property type="match status" value="1"/>
</dbReference>
<dbReference type="PRINTS" id="PR00031">
    <property type="entry name" value="HTHREPRESSR"/>
</dbReference>
<dbReference type="FunFam" id="1.10.10.60:FF:000144">
    <property type="entry name" value="homeobox-leucine zipper protein ATHB-6-like"/>
    <property type="match status" value="1"/>
</dbReference>
<keyword evidence="5 10" id="KW-0804">Transcription</keyword>
<dbReference type="PANTHER" id="PTHR24326:SF606">
    <property type="entry name" value="HOMEOBOX-LEUCINE ZIPPER PROTEIN ATHB-54"/>
    <property type="match status" value="1"/>
</dbReference>
<evidence type="ECO:0000256" key="5">
    <source>
        <dbReference type="ARBA" id="ARBA00023163"/>
    </source>
</evidence>
<dbReference type="InterPro" id="IPR003106">
    <property type="entry name" value="Leu_zip_homeo"/>
</dbReference>
<name>A0AAN9XEC1_PSOTE</name>
<dbReference type="GO" id="GO:0045893">
    <property type="term" value="P:positive regulation of DNA-templated transcription"/>
    <property type="evidence" value="ECO:0007669"/>
    <property type="project" value="TreeGrafter"/>
</dbReference>
<dbReference type="SMART" id="SM00389">
    <property type="entry name" value="HOX"/>
    <property type="match status" value="1"/>
</dbReference>
<dbReference type="GO" id="GO:0005634">
    <property type="term" value="C:nucleus"/>
    <property type="evidence" value="ECO:0007669"/>
    <property type="project" value="UniProtKB-SubCell"/>
</dbReference>
<evidence type="ECO:0000256" key="12">
    <source>
        <dbReference type="SAM" id="MobiDB-lite"/>
    </source>
</evidence>
<evidence type="ECO:0000256" key="6">
    <source>
        <dbReference type="ARBA" id="ARBA00023242"/>
    </source>
</evidence>
<dbReference type="InterPro" id="IPR001356">
    <property type="entry name" value="HD"/>
</dbReference>
<keyword evidence="11" id="KW-0175">Coiled coil</keyword>
<evidence type="ECO:0000256" key="9">
    <source>
        <dbReference type="RuleBase" id="RU000682"/>
    </source>
</evidence>
<dbReference type="PANTHER" id="PTHR24326">
    <property type="entry name" value="HOMEOBOX-LEUCINE ZIPPER PROTEIN"/>
    <property type="match status" value="1"/>
</dbReference>
<dbReference type="Proteomes" id="UP001386955">
    <property type="component" value="Unassembled WGS sequence"/>
</dbReference>
<evidence type="ECO:0000256" key="8">
    <source>
        <dbReference type="PROSITE-ProRule" id="PRU00108"/>
    </source>
</evidence>
<dbReference type="CDD" id="cd00086">
    <property type="entry name" value="homeodomain"/>
    <property type="match status" value="1"/>
</dbReference>
<evidence type="ECO:0000256" key="1">
    <source>
        <dbReference type="ARBA" id="ARBA00004123"/>
    </source>
</evidence>
<comment type="similarity">
    <text evidence="7 10">Belongs to the HD-ZIP homeobox family. Class I subfamily.</text>
</comment>
<reference evidence="14 15" key="1">
    <citation type="submission" date="2024-01" db="EMBL/GenBank/DDBJ databases">
        <title>The genomes of 5 underutilized Papilionoideae crops provide insights into root nodulation and disease resistanc.</title>
        <authorList>
            <person name="Jiang F."/>
        </authorList>
    </citation>
    <scope>NUCLEOTIDE SEQUENCE [LARGE SCALE GENOMIC DNA]</scope>
    <source>
        <strain evidence="14">DUOXIRENSHENG_FW03</strain>
        <tissue evidence="14">Leaves</tissue>
    </source>
</reference>
<keyword evidence="3 8" id="KW-0238">DNA-binding</keyword>
<dbReference type="InterPro" id="IPR000047">
    <property type="entry name" value="HTH_motif"/>
</dbReference>
<dbReference type="PROSITE" id="PS00027">
    <property type="entry name" value="HOMEOBOX_1"/>
    <property type="match status" value="1"/>
</dbReference>
<evidence type="ECO:0000313" key="14">
    <source>
        <dbReference type="EMBL" id="KAK7388981.1"/>
    </source>
</evidence>
<sequence length="245" mass="28590">MANQTTSHPLFLSSASRSIMSFDNGDYYFYQPQKKRRLSTNQVQFLEKSFDQENKLEPERKSKLAKDLGLQPRQVAIWFQNRRARWKTKQLEQDYHTLHHTYQTLKANYDILLKEKQNLQAQVASLTEKVVSRGESEAKEEAEKRESKVCCTLQEDISWGRNTDILDSNSPDGVHSPHAHADSSHVFEPDHSDLSQDEEDDLTNTVLYPSHLFSKLEHLHYSHQTCSNFGFGFPDEDQPLWTWPY</sequence>
<dbReference type="GO" id="GO:0000976">
    <property type="term" value="F:transcription cis-regulatory region binding"/>
    <property type="evidence" value="ECO:0007669"/>
    <property type="project" value="UniProtKB-ARBA"/>
</dbReference>
<accession>A0AAN9XEC1</accession>
<organism evidence="14 15">
    <name type="scientific">Psophocarpus tetragonolobus</name>
    <name type="common">Winged bean</name>
    <name type="synonym">Dolichos tetragonolobus</name>
    <dbReference type="NCBI Taxonomy" id="3891"/>
    <lineage>
        <taxon>Eukaryota</taxon>
        <taxon>Viridiplantae</taxon>
        <taxon>Streptophyta</taxon>
        <taxon>Embryophyta</taxon>
        <taxon>Tracheophyta</taxon>
        <taxon>Spermatophyta</taxon>
        <taxon>Magnoliopsida</taxon>
        <taxon>eudicotyledons</taxon>
        <taxon>Gunneridae</taxon>
        <taxon>Pentapetalae</taxon>
        <taxon>rosids</taxon>
        <taxon>fabids</taxon>
        <taxon>Fabales</taxon>
        <taxon>Fabaceae</taxon>
        <taxon>Papilionoideae</taxon>
        <taxon>50 kb inversion clade</taxon>
        <taxon>NPAAA clade</taxon>
        <taxon>indigoferoid/millettioid clade</taxon>
        <taxon>Phaseoleae</taxon>
        <taxon>Psophocarpus</taxon>
    </lineage>
</organism>
<keyword evidence="4 8" id="KW-0371">Homeobox</keyword>
<feature type="region of interest" description="Disordered" evidence="12">
    <location>
        <begin position="162"/>
        <end position="200"/>
    </location>
</feature>
<dbReference type="InterPro" id="IPR045224">
    <property type="entry name" value="HDZip_class_I_plant"/>
</dbReference>
<dbReference type="InterPro" id="IPR009057">
    <property type="entry name" value="Homeodomain-like_sf"/>
</dbReference>
<evidence type="ECO:0000256" key="2">
    <source>
        <dbReference type="ARBA" id="ARBA00023015"/>
    </source>
</evidence>
<dbReference type="Pfam" id="PF02183">
    <property type="entry name" value="HALZ"/>
    <property type="match status" value="1"/>
</dbReference>
<comment type="caution">
    <text evidence="14">The sequence shown here is derived from an EMBL/GenBank/DDBJ whole genome shotgun (WGS) entry which is preliminary data.</text>
</comment>
<keyword evidence="2 10" id="KW-0805">Transcription regulation</keyword>
<comment type="function">
    <text evidence="10">Transcription factor.</text>
</comment>
<gene>
    <name evidence="14" type="ORF">VNO78_23812</name>
</gene>
<feature type="DNA-binding region" description="Homeobox" evidence="8">
    <location>
        <begin position="31"/>
        <end position="90"/>
    </location>
</feature>
<evidence type="ECO:0000256" key="4">
    <source>
        <dbReference type="ARBA" id="ARBA00023155"/>
    </source>
</evidence>
<protein>
    <recommendedName>
        <fullName evidence="10">Homeobox-leucine zipper protein</fullName>
    </recommendedName>
    <alternativeName>
        <fullName evidence="10">HD-ZIP protein</fullName>
    </alternativeName>
    <alternativeName>
        <fullName evidence="10">Homeodomain transcription factor</fullName>
    </alternativeName>
</protein>
<evidence type="ECO:0000313" key="15">
    <source>
        <dbReference type="Proteomes" id="UP001386955"/>
    </source>
</evidence>
<comment type="subcellular location">
    <subcellularLocation>
        <location evidence="1 8 9">Nucleus</location>
    </subcellularLocation>
</comment>
<keyword evidence="15" id="KW-1185">Reference proteome</keyword>
<dbReference type="AlphaFoldDB" id="A0AAN9XEC1"/>